<dbReference type="Gene3D" id="3.40.30.10">
    <property type="entry name" value="Glutaredoxin"/>
    <property type="match status" value="2"/>
</dbReference>
<dbReference type="InterPro" id="IPR047262">
    <property type="entry name" value="PRX-like1"/>
</dbReference>
<organism evidence="5 6">
    <name type="scientific">Larkinella arboricola</name>
    <dbReference type="NCBI Taxonomy" id="643671"/>
    <lineage>
        <taxon>Bacteria</taxon>
        <taxon>Pseudomonadati</taxon>
        <taxon>Bacteroidota</taxon>
        <taxon>Cytophagia</taxon>
        <taxon>Cytophagales</taxon>
        <taxon>Spirosomataceae</taxon>
        <taxon>Larkinella</taxon>
    </lineage>
</organism>
<dbReference type="Proteomes" id="UP000248790">
    <property type="component" value="Unassembled WGS sequence"/>
</dbReference>
<keyword evidence="6" id="KW-1185">Reference proteome</keyword>
<comment type="caution">
    <text evidence="5">The sequence shown here is derived from an EMBL/GenBank/DDBJ whole genome shotgun (WGS) entry which is preliminary data.</text>
</comment>
<feature type="domain" description="Thioredoxin" evidence="4">
    <location>
        <begin position="225"/>
        <end position="374"/>
    </location>
</feature>
<evidence type="ECO:0000256" key="2">
    <source>
        <dbReference type="ARBA" id="ARBA00022748"/>
    </source>
</evidence>
<accession>A0A327X6A7</accession>
<dbReference type="GO" id="GO:0030313">
    <property type="term" value="C:cell envelope"/>
    <property type="evidence" value="ECO:0007669"/>
    <property type="project" value="UniProtKB-SubCell"/>
</dbReference>
<dbReference type="PANTHER" id="PTHR43640:SF1">
    <property type="entry name" value="THIOREDOXIN-DEPENDENT PEROXIREDOXIN"/>
    <property type="match status" value="1"/>
</dbReference>
<dbReference type="InterPro" id="IPR036249">
    <property type="entry name" value="Thioredoxin-like_sf"/>
</dbReference>
<comment type="subcellular location">
    <subcellularLocation>
        <location evidence="1">Cell envelope</location>
    </subcellularLocation>
</comment>
<dbReference type="GO" id="GO:0017004">
    <property type="term" value="P:cytochrome complex assembly"/>
    <property type="evidence" value="ECO:0007669"/>
    <property type="project" value="UniProtKB-KW"/>
</dbReference>
<dbReference type="RefSeq" id="WP_111626473.1">
    <property type="nucleotide sequence ID" value="NZ_QLMC01000001.1"/>
</dbReference>
<evidence type="ECO:0000256" key="3">
    <source>
        <dbReference type="ARBA" id="ARBA00023284"/>
    </source>
</evidence>
<dbReference type="Pfam" id="PF08534">
    <property type="entry name" value="Redoxin"/>
    <property type="match status" value="1"/>
</dbReference>
<evidence type="ECO:0000313" key="6">
    <source>
        <dbReference type="Proteomes" id="UP000248790"/>
    </source>
</evidence>
<evidence type="ECO:0000313" key="5">
    <source>
        <dbReference type="EMBL" id="RAK02261.1"/>
    </source>
</evidence>
<dbReference type="GO" id="GO:0016209">
    <property type="term" value="F:antioxidant activity"/>
    <property type="evidence" value="ECO:0007669"/>
    <property type="project" value="InterPro"/>
</dbReference>
<name>A0A327X6A7_LARAB</name>
<feature type="domain" description="Thioredoxin" evidence="4">
    <location>
        <begin position="34"/>
        <end position="197"/>
    </location>
</feature>
<dbReference type="InterPro" id="IPR000866">
    <property type="entry name" value="AhpC/TSA"/>
</dbReference>
<dbReference type="PROSITE" id="PS51352">
    <property type="entry name" value="THIOREDOXIN_2"/>
    <property type="match status" value="2"/>
</dbReference>
<gene>
    <name evidence="5" type="ORF">LX87_00381</name>
</gene>
<dbReference type="InterPro" id="IPR013740">
    <property type="entry name" value="Redoxin"/>
</dbReference>
<keyword evidence="3" id="KW-0676">Redox-active center</keyword>
<dbReference type="PROSITE" id="PS00194">
    <property type="entry name" value="THIOREDOXIN_1"/>
    <property type="match status" value="1"/>
</dbReference>
<keyword evidence="2" id="KW-0201">Cytochrome c-type biogenesis</keyword>
<protein>
    <submittedName>
        <fullName evidence="5">Peroxiredoxin</fullName>
    </submittedName>
</protein>
<dbReference type="OrthoDB" id="9809746at2"/>
<dbReference type="InterPro" id="IPR017937">
    <property type="entry name" value="Thioredoxin_CS"/>
</dbReference>
<dbReference type="AlphaFoldDB" id="A0A327X6A7"/>
<dbReference type="CDD" id="cd02966">
    <property type="entry name" value="TlpA_like_family"/>
    <property type="match status" value="1"/>
</dbReference>
<sequence length="378" mass="42452">MIYKPLTHQVTWITGLVLLLGLAASAPKEDHKTLDIGASAPDFSLPGIDGKQYSLKSFAGSSALVIVFSCNHCPTAQAYEDRLIQLVKDYKPKQVNFVVISPNNPATVSLAELGYTDLSDSFEEMKIRAKAKGYNFPYLYDGDTQATALKYGPVATPHVFIFDKDRKLQYAGRFDAKEKPGTGNAEDARTALDAVLAGQKVPVPTTKTFGCSVKWMEKEDYIKKQQAEWAKRPVSLEDIDVAGLKKLIQNDSDKLRLINVWATWCGPCVQEFPDFVSIDRMYRERDFEFVSVSADKPDKKTKALEFLKKKEASNRNYIFSSEDKYALIEAIDPKWQGALPYTILVEPGGKIVYSKQGTINVLEMKKQIVENRLLGRYY</sequence>
<evidence type="ECO:0000256" key="1">
    <source>
        <dbReference type="ARBA" id="ARBA00004196"/>
    </source>
</evidence>
<dbReference type="SUPFAM" id="SSF52833">
    <property type="entry name" value="Thioredoxin-like"/>
    <property type="match status" value="2"/>
</dbReference>
<dbReference type="PANTHER" id="PTHR43640">
    <property type="entry name" value="OS07G0260300 PROTEIN"/>
    <property type="match status" value="1"/>
</dbReference>
<dbReference type="EMBL" id="QLMC01000001">
    <property type="protein sequence ID" value="RAK02261.1"/>
    <property type="molecule type" value="Genomic_DNA"/>
</dbReference>
<evidence type="ECO:0000259" key="4">
    <source>
        <dbReference type="PROSITE" id="PS51352"/>
    </source>
</evidence>
<dbReference type="GO" id="GO:0016491">
    <property type="term" value="F:oxidoreductase activity"/>
    <property type="evidence" value="ECO:0007669"/>
    <property type="project" value="InterPro"/>
</dbReference>
<reference evidence="5 6" key="1">
    <citation type="submission" date="2018-06" db="EMBL/GenBank/DDBJ databases">
        <title>Genomic Encyclopedia of Archaeal and Bacterial Type Strains, Phase II (KMG-II): from individual species to whole genera.</title>
        <authorList>
            <person name="Goeker M."/>
        </authorList>
    </citation>
    <scope>NUCLEOTIDE SEQUENCE [LARGE SCALE GENOMIC DNA]</scope>
    <source>
        <strain evidence="5 6">DSM 21851</strain>
    </source>
</reference>
<dbReference type="CDD" id="cd02969">
    <property type="entry name" value="PRX_like1"/>
    <property type="match status" value="1"/>
</dbReference>
<dbReference type="Pfam" id="PF00578">
    <property type="entry name" value="AhpC-TSA"/>
    <property type="match status" value="1"/>
</dbReference>
<proteinExistence type="predicted"/>
<dbReference type="InterPro" id="IPR013766">
    <property type="entry name" value="Thioredoxin_domain"/>
</dbReference>